<dbReference type="PROSITE" id="PS01186">
    <property type="entry name" value="EGF_2"/>
    <property type="match status" value="1"/>
</dbReference>
<dbReference type="Proteomes" id="UP000838412">
    <property type="component" value="Chromosome 13"/>
</dbReference>
<evidence type="ECO:0000256" key="2">
    <source>
        <dbReference type="SAM" id="SignalP"/>
    </source>
</evidence>
<gene>
    <name evidence="5" type="primary">Hypp7192</name>
    <name evidence="5" type="ORF">BLAG_LOCUS6757</name>
</gene>
<feature type="signal peptide" evidence="2">
    <location>
        <begin position="1"/>
        <end position="22"/>
    </location>
</feature>
<evidence type="ECO:0000313" key="6">
    <source>
        <dbReference type="Proteomes" id="UP000838412"/>
    </source>
</evidence>
<dbReference type="OrthoDB" id="6061841at2759"/>
<dbReference type="InterPro" id="IPR000884">
    <property type="entry name" value="TSP1_rpt"/>
</dbReference>
<feature type="domain" description="EGF-like" evidence="3 4">
    <location>
        <begin position="170"/>
        <end position="181"/>
    </location>
</feature>
<dbReference type="InterPro" id="IPR036116">
    <property type="entry name" value="FN3_sf"/>
</dbReference>
<organism evidence="5 6">
    <name type="scientific">Branchiostoma lanceolatum</name>
    <name type="common">Common lancelet</name>
    <name type="synonym">Amphioxus lanceolatum</name>
    <dbReference type="NCBI Taxonomy" id="7740"/>
    <lineage>
        <taxon>Eukaryota</taxon>
        <taxon>Metazoa</taxon>
        <taxon>Chordata</taxon>
        <taxon>Cephalochordata</taxon>
        <taxon>Leptocardii</taxon>
        <taxon>Amphioxiformes</taxon>
        <taxon>Branchiostomatidae</taxon>
        <taxon>Branchiostoma</taxon>
    </lineage>
</organism>
<dbReference type="PROSITE" id="PS00022">
    <property type="entry name" value="EGF_1"/>
    <property type="match status" value="1"/>
</dbReference>
<dbReference type="PANTHER" id="PTHR16897:SF2">
    <property type="entry name" value="OS03G0226600 PROTEIN"/>
    <property type="match status" value="1"/>
</dbReference>
<evidence type="ECO:0000256" key="1">
    <source>
        <dbReference type="SAM" id="MobiDB-lite"/>
    </source>
</evidence>
<keyword evidence="2" id="KW-0732">Signal</keyword>
<evidence type="ECO:0000259" key="4">
    <source>
        <dbReference type="PROSITE" id="PS01186"/>
    </source>
</evidence>
<proteinExistence type="predicted"/>
<feature type="chain" id="PRO_5035428186" evidence="2">
    <location>
        <begin position="23"/>
        <end position="3462"/>
    </location>
</feature>
<evidence type="ECO:0000313" key="5">
    <source>
        <dbReference type="EMBL" id="CAH1244001.1"/>
    </source>
</evidence>
<dbReference type="SUPFAM" id="SSF49265">
    <property type="entry name" value="Fibronectin type III"/>
    <property type="match status" value="3"/>
</dbReference>
<feature type="compositionally biased region" description="Basic residues" evidence="1">
    <location>
        <begin position="2502"/>
        <end position="2526"/>
    </location>
</feature>
<protein>
    <submittedName>
        <fullName evidence="5">Hypp7192 protein</fullName>
    </submittedName>
</protein>
<dbReference type="PROSITE" id="PS50092">
    <property type="entry name" value="TSP1"/>
    <property type="match status" value="1"/>
</dbReference>
<reference evidence="5" key="1">
    <citation type="submission" date="2022-01" db="EMBL/GenBank/DDBJ databases">
        <authorList>
            <person name="Braso-Vives M."/>
        </authorList>
    </citation>
    <scope>NUCLEOTIDE SEQUENCE</scope>
</reference>
<accession>A0A8J9YY51</accession>
<dbReference type="EMBL" id="OV696698">
    <property type="protein sequence ID" value="CAH1244001.1"/>
    <property type="molecule type" value="Genomic_DNA"/>
</dbReference>
<dbReference type="InterPro" id="IPR000742">
    <property type="entry name" value="EGF"/>
</dbReference>
<dbReference type="Gene3D" id="2.60.120.260">
    <property type="entry name" value="Galactose-binding domain-like"/>
    <property type="match status" value="1"/>
</dbReference>
<sequence length="3462" mass="378221">MVSKRVLLTAGIVLLICMDAASWWSRRRRRRCNWHWNGWSACSAPCGNAGTQTRTASGCGAPGPQTRACNRFCHNGATPLSYSCSCPDEFWNTCCGNPCTAIANCERLICTTASNHQCNRCNYDRGAHVKAYQQVASGGYPNRVCEQRCSWRRDSKFCYPGSCPGTPSTCTCAPGFGGNNCLTISSQPTIMHCLAKLQRIDNGAERDTLEADCGAVTATSTVYVGRHIAYNRLQMTWDSSWIGPTAMDWPRPYYINDFRVGIVTASSTWRLLRGGSVLRSGTIGCSIGHDQNNPDTNLHDCVEHGDLGLPTLQHEDRLEFKARATNGGYVVINNHDRPDGVVTQNARQYYTGSEVIHTAHFTYDLRDPVHCSVASSCSSKLVEIGPPYTKNGHIQPRWPGWSDEGSGLGRYEYVVYKLQPYGEVLGMRSVTPILSGSQNVSGGAGMVEVTLNEPGTYCFLLTVDDVAGNYQRARRFLIYDDVNNVTVDAHHPLWADSAAANTSRLWQTDLQDSLGRGAKVSLKWPGRYRNLFHHQHKLLAAIEPYDPPIAAGYEEVTGLPPLQRSRQAIPNTYGIMKVETVFAVDHVGGRSITTPTNTWTMVADVTPQRVDLDITRVDGDSVRLWLRAYDILDNFVQEEVLLHVDSSPPVVQNFWLIRHGVPALAVHDSSDLYTMRFEFEAFDDHSGLHNIHWSLQDLLNSSTVHGEGQVAVRRPSVLHPECAPPHCTCIPKDSKCYFRNYKIAPDLSKMDIPVGSHDHDYVFVVTVTNNAMLVTTVTFQVTVDESPPTTGHVQDALQGQRDLDFQQDLQLQAWWDGFFDRESGVQFYQYAFANRCLGENEFGIPQPQQIHNTTGKFGSWTAPVAGTYFCTVVAYNPALTPSQPACSDGITVDASPPSVRHVKLTGFHARPGLVSDGGGNVWIVNKNGEREVVADPPESCRNASRLVEDIDLWPIAEPPYKRNTTSQNCTELGPLPGMGYLPMENHLHVQWEGWDDESGIADYEVGLSSTESAAVSPDIHPYTSTRSHPELTLYHPNLAQGALFYIVIRATNRALLSTSKVFGPVTVDITPPVIDTPINVTHTTFNNEDFLVATWSEGSVYDTEDLVELELEVAAGHSPGGMELSAFAPLGSFLESNALCSTTSCVALPVSQLEWHLHGDQVYYVTLRVTNSAGLTSSLTSTPYRHNVELPSVGVVFELAESAATTDALRHPPDIDHQTSQSEIRCRWFGFAHAYQDISYLASVGSAPGLDDVAPLELIGSSTSHVFTGLSLQHFQRYYVTVVARTEAGEVNTTSDGVAVLPLDGQLAGATVSDGSCHTPILFNESLLTHHTSAPFPGSCADDVDFQASTTTINTFWNIPASMEDFVSYVHWTLEKEQSVGGTSWEAVKTISDAPNTGFLVATELQLSPGGHYRSALKFCHQDGCFQPTASDGFWVTSLPPVPNEISSINYNEANMSLSFSWNEFVTIELTGNEALQTMAMGGYEWTLSVTGKESSALGTVLYPWQPIVDLTRSGQNVTASVALPNRLEFTTCINLLIRGSNKAGLYSVTSREIHDCNDPGSVNIRDPVVFDAVPDFNATLAEERGISLSTNHFWTVPDEDFTRSRDTLAAAWPSLRHGDYYWKVLSADSIERWSYHRHENEINYHSFRCDEPETLRCGQTKDNFVNVRGLELQNGQRYFVCVFAEETMLEFEKFQQVAEEVSVCSNGVVVDTEPPVPGEVHAGWGIENYQTSITELPIVWESFRDVEVHGNTGHQHSGVMKYEYAIGTSPGVMDVRQFVDVGLTNHAVARGLLLQSGHTYYVTVRATDHVGLQATATSAGLTIDTTPPSVTNSRVDVGGRYIMSTDVVSVNWDGLFFDLESGVKEYAWCVGSQPGHDDVMAYADVGPEEQASSDPSSSLGLLEGHAYFVTAKATNWAGLVTTASSWGFVLEASSPLPGFAHDGGQHDIDYQHDLSTISVMWGGFLDPHTDIAEYSWMVGTCSGCDDVMEEQHVGLMTEASATDLNLQPGTRYIVTVTACNTADLCTTVSSDGIIPDTSPPLPGVILDGSSDGDIQYQASRTTIRAHWFNFHDPHTGISHYEWRVGTSAGAEDILPSTRLHLTEQAFASGLDPPLPLGVQLFVTIRAYNRAGLWVERSSNGFTVDNTPPTLVTNPAVDSTLGSVVPNTQVWRDTLQATWDFADQESPLLYHIVSLYTHHQSDLVTEPVRLPGDAHSHAFSNLTLHDGDTYYVKVTACNAAMLCTTRESPGHMVDSSPPTVGTFAVATDHVTQLGRDVDGHMTYWQAIGSTGPHLRLAWLGFADPHSGIDHYLVTVGTSYSGTDLTMSGPVRMNHSSSFESSGEGQVQLGTVPVSRDLVPGERIYISLWAVNTVGLNSDVTHATFEAVPSNPTSGILDLVRRCEAQSCQGHCTCAPSNQQCQPLNAACNDVTASKLRAEIACQTRMDFLVRLATLDKRTLTSSRSRALHKSHDARGQGMSVTEATIAALQALVIPAMKLKARKDKKHRLVSQRKEKHPVRLPRKRGRGASTRDPRYTSVEVFDTLDLHASVPDGQDVNFTRSSTSLAATWRAEQDGRIPVERYEWSAGLAGEAVGGHVFDTSTDRIWHDVGSRTSAVLTLPRDGSYASLEPRVTYVWYVRAWYNQNDFAIFTSDGVRSLPLPPQVSASRKVKDLENISTNKDKDFTTSQTMLAVSWDRVFPDTFGEINNYQVALGTSSRASDIIAWGGVITTPDLTRTLLDSLSLQTGVTYYSSVMATNHAGLHTTVSSDGIKVDTIAPTAGTVYDGLGLHNADYQNNSLAVWATWHGFSDLESYIHHYVWCVGSSPGAEDILPCRDVGVQISAHEKLTQALMPGTRYFSTVTAVDAAGLRSSPVSSNGITVDSTPPVPIERLNFGPNLVNNPSFEQALGAEWNVSGTAEAVAASGFATRDGQKYLHLHGSVSQKVPTQPGRQYQLTFHVRHVEKISLPLQSQEGRVSAPGLHRTFKLYQRLGTFDRGGSSAEAAQNWHRHLYYFTATGSESDITFSSVGRAGMALDQIGVRLVNVSTQQEPDGESVSGLVHVHTSTAADWHVVQASWDMEDLESPIVKYEWAIGTVQGGTQLQGFKSVGRRTSGRNEDLHLQHGSSVHVTVVATNAAELRTVVYSEPAVVDLTPPVISNIRDGVEGKDVNYQSDLTFTASWEVEDKESGVSLCEWAQGLSPGSTEILHFQPTDSLSSSSKNLTGLIQHGQTVYTTVRCHNRAGLESQAVTDGVSLVTSPPDSTAAALRVASPSPTPFPAGDGHQSAADQLRVFWEGFSDEAGIDHYEISISGPSNYTHTWLSAGGNGETSASLSGLELESHRTYTVFCRAVNIGGLVSDAVWTNVTIETEQPLVNGSSVISQWQPPNVLHLDWTGNFLSQSALVYEVSLGTVRGGSDVMQWMETTETAMTVTGVDHSRAHYVIITAVNRAGLYASQVHRLAT</sequence>
<dbReference type="PANTHER" id="PTHR16897">
    <property type="entry name" value="OS10G0105400 PROTEIN"/>
    <property type="match status" value="1"/>
</dbReference>
<name>A0A8J9YY51_BRALA</name>
<feature type="region of interest" description="Disordered" evidence="1">
    <location>
        <begin position="2502"/>
        <end position="2532"/>
    </location>
</feature>
<keyword evidence="6" id="KW-1185">Reference proteome</keyword>
<evidence type="ECO:0000259" key="3">
    <source>
        <dbReference type="PROSITE" id="PS00022"/>
    </source>
</evidence>